<evidence type="ECO:0000313" key="7">
    <source>
        <dbReference type="Proteomes" id="UP000675554"/>
    </source>
</evidence>
<evidence type="ECO:0000259" key="5">
    <source>
        <dbReference type="PROSITE" id="PS50122"/>
    </source>
</evidence>
<name>A0A8T4J0T4_9ACTN</name>
<dbReference type="EC" id="3.1.1.61" evidence="2"/>
<dbReference type="EMBL" id="JAGSMN010000437">
    <property type="protein sequence ID" value="MBR7675154.1"/>
    <property type="molecule type" value="Genomic_DNA"/>
</dbReference>
<keyword evidence="4" id="KW-0145">Chemotaxis</keyword>
<dbReference type="Pfam" id="PF01339">
    <property type="entry name" value="CheB_methylest"/>
    <property type="match status" value="1"/>
</dbReference>
<dbReference type="Gene3D" id="3.40.50.180">
    <property type="entry name" value="Methylesterase CheB, C-terminal domain"/>
    <property type="match status" value="1"/>
</dbReference>
<feature type="active site" evidence="4">
    <location>
        <position position="33"/>
    </location>
</feature>
<dbReference type="GO" id="GO:0006935">
    <property type="term" value="P:chemotaxis"/>
    <property type="evidence" value="ECO:0007669"/>
    <property type="project" value="UniProtKB-UniRule"/>
</dbReference>
<dbReference type="PANTHER" id="PTHR42872:SF6">
    <property type="entry name" value="PROTEIN-GLUTAMATE METHYLESTERASE_PROTEIN-GLUTAMINE GLUTAMINASE"/>
    <property type="match status" value="1"/>
</dbReference>
<proteinExistence type="predicted"/>
<dbReference type="CDD" id="cd16433">
    <property type="entry name" value="CheB"/>
    <property type="match status" value="1"/>
</dbReference>
<feature type="active site" evidence="4">
    <location>
        <position position="126"/>
    </location>
</feature>
<protein>
    <recommendedName>
        <fullName evidence="2">protein-glutamate methylesterase</fullName>
        <ecNumber evidence="2">3.1.1.61</ecNumber>
    </recommendedName>
</protein>
<evidence type="ECO:0000256" key="2">
    <source>
        <dbReference type="ARBA" id="ARBA00039140"/>
    </source>
</evidence>
<feature type="active site" evidence="4">
    <location>
        <position position="6"/>
    </location>
</feature>
<dbReference type="InterPro" id="IPR000673">
    <property type="entry name" value="Sig_transdc_resp-reg_Me-estase"/>
</dbReference>
<accession>A0A8T4J0T4</accession>
<dbReference type="GO" id="GO:0000156">
    <property type="term" value="F:phosphorelay response regulator activity"/>
    <property type="evidence" value="ECO:0007669"/>
    <property type="project" value="InterPro"/>
</dbReference>
<keyword evidence="1 4" id="KW-0378">Hydrolase</keyword>
<dbReference type="InterPro" id="IPR035909">
    <property type="entry name" value="CheB_C"/>
</dbReference>
<dbReference type="Proteomes" id="UP000675554">
    <property type="component" value="Unassembled WGS sequence"/>
</dbReference>
<dbReference type="GO" id="GO:0008984">
    <property type="term" value="F:protein-glutamate methylesterase activity"/>
    <property type="evidence" value="ECO:0007669"/>
    <property type="project" value="UniProtKB-EC"/>
</dbReference>
<evidence type="ECO:0000256" key="3">
    <source>
        <dbReference type="ARBA" id="ARBA00048267"/>
    </source>
</evidence>
<sequence>MLVGSSAGGVQGLGTLLGGLDPELPVPVLVAQHLRRSRETRIVSVLSRSTSLTIRLAEDRERPRAGTVYIAPPDHHLCVCPDGVLELTDERPVNFARPAADPLFESAGRAYGGRIIACVLTGADSDGARGVTAVRGRGGTVIVQDPETAEFHGMPKAAIETGQVDFVRGLEDIAPTINHLLRETRPAGP</sequence>
<dbReference type="PANTHER" id="PTHR42872">
    <property type="entry name" value="PROTEIN-GLUTAMATE METHYLESTERASE/PROTEIN-GLUTAMINE GLUTAMINASE"/>
    <property type="match status" value="1"/>
</dbReference>
<evidence type="ECO:0000313" key="6">
    <source>
        <dbReference type="EMBL" id="MBR7675154.1"/>
    </source>
</evidence>
<gene>
    <name evidence="6" type="ORF">KDA82_19425</name>
</gene>
<dbReference type="PROSITE" id="PS50122">
    <property type="entry name" value="CHEB"/>
    <property type="match status" value="1"/>
</dbReference>
<feature type="domain" description="CheB-type methylesterase" evidence="5">
    <location>
        <begin position="1"/>
        <end position="184"/>
    </location>
</feature>
<dbReference type="SUPFAM" id="SSF52738">
    <property type="entry name" value="Methylesterase CheB, C-terminal domain"/>
    <property type="match status" value="1"/>
</dbReference>
<dbReference type="AlphaFoldDB" id="A0A8T4J0T4"/>
<evidence type="ECO:0000256" key="4">
    <source>
        <dbReference type="PROSITE-ProRule" id="PRU00050"/>
    </source>
</evidence>
<comment type="caution">
    <text evidence="6">The sequence shown here is derived from an EMBL/GenBank/DDBJ whole genome shotgun (WGS) entry which is preliminary data.</text>
</comment>
<organism evidence="6 7">
    <name type="scientific">Streptomyces daliensis</name>
    <dbReference type="NCBI Taxonomy" id="299421"/>
    <lineage>
        <taxon>Bacteria</taxon>
        <taxon>Bacillati</taxon>
        <taxon>Actinomycetota</taxon>
        <taxon>Actinomycetes</taxon>
        <taxon>Kitasatosporales</taxon>
        <taxon>Streptomycetaceae</taxon>
        <taxon>Streptomyces</taxon>
    </lineage>
</organism>
<reference evidence="6" key="1">
    <citation type="submission" date="2021-04" db="EMBL/GenBank/DDBJ databases">
        <title>Sequencing of actinobacteria type strains.</title>
        <authorList>
            <person name="Nguyen G.-S."/>
            <person name="Wentzel A."/>
        </authorList>
    </citation>
    <scope>NUCLEOTIDE SEQUENCE</scope>
    <source>
        <strain evidence="6">DSM 42095</strain>
    </source>
</reference>
<keyword evidence="7" id="KW-1185">Reference proteome</keyword>
<dbReference type="GO" id="GO:0005737">
    <property type="term" value="C:cytoplasm"/>
    <property type="evidence" value="ECO:0007669"/>
    <property type="project" value="InterPro"/>
</dbReference>
<evidence type="ECO:0000256" key="1">
    <source>
        <dbReference type="ARBA" id="ARBA00022801"/>
    </source>
</evidence>
<comment type="catalytic activity">
    <reaction evidence="3">
        <text>[protein]-L-glutamate 5-O-methyl ester + H2O = L-glutamyl-[protein] + methanol + H(+)</text>
        <dbReference type="Rhea" id="RHEA:23236"/>
        <dbReference type="Rhea" id="RHEA-COMP:10208"/>
        <dbReference type="Rhea" id="RHEA-COMP:10311"/>
        <dbReference type="ChEBI" id="CHEBI:15377"/>
        <dbReference type="ChEBI" id="CHEBI:15378"/>
        <dbReference type="ChEBI" id="CHEBI:17790"/>
        <dbReference type="ChEBI" id="CHEBI:29973"/>
        <dbReference type="ChEBI" id="CHEBI:82795"/>
        <dbReference type="EC" id="3.1.1.61"/>
    </reaction>
</comment>